<dbReference type="CDD" id="cd06261">
    <property type="entry name" value="TM_PBP2"/>
    <property type="match status" value="2"/>
</dbReference>
<proteinExistence type="inferred from homology"/>
<keyword evidence="7 8" id="KW-0472">Membrane</keyword>
<dbReference type="FunFam" id="1.10.3720.10:FF:000088">
    <property type="entry name" value="Iron(III) ABC transporter, permease protein"/>
    <property type="match status" value="1"/>
</dbReference>
<feature type="transmembrane region" description="Helical" evidence="8">
    <location>
        <begin position="108"/>
        <end position="135"/>
    </location>
</feature>
<dbReference type="GO" id="GO:0055085">
    <property type="term" value="P:transmembrane transport"/>
    <property type="evidence" value="ECO:0007669"/>
    <property type="project" value="InterPro"/>
</dbReference>
<dbReference type="Pfam" id="PF00528">
    <property type="entry name" value="BPD_transp_1"/>
    <property type="match status" value="1"/>
</dbReference>
<keyword evidence="2 8" id="KW-0813">Transport</keyword>
<feature type="transmembrane region" description="Helical" evidence="8">
    <location>
        <begin position="155"/>
        <end position="174"/>
    </location>
</feature>
<organism evidence="10 11">
    <name type="scientific">Rivihabitans pingtungensis</name>
    <dbReference type="NCBI Taxonomy" id="1054498"/>
    <lineage>
        <taxon>Bacteria</taxon>
        <taxon>Pseudomonadati</taxon>
        <taxon>Pseudomonadota</taxon>
        <taxon>Betaproteobacteria</taxon>
        <taxon>Neisseriales</taxon>
        <taxon>Aquaspirillaceae</taxon>
        <taxon>Rivihabitans</taxon>
    </lineage>
</organism>
<evidence type="ECO:0000256" key="8">
    <source>
        <dbReference type="RuleBase" id="RU363032"/>
    </source>
</evidence>
<gene>
    <name evidence="10" type="ORF">DFR34_11916</name>
</gene>
<evidence type="ECO:0000259" key="9">
    <source>
        <dbReference type="PROSITE" id="PS50928"/>
    </source>
</evidence>
<dbReference type="Gene3D" id="1.10.3720.10">
    <property type="entry name" value="MetI-like"/>
    <property type="match status" value="2"/>
</dbReference>
<evidence type="ECO:0000256" key="6">
    <source>
        <dbReference type="ARBA" id="ARBA00022989"/>
    </source>
</evidence>
<sequence length="560" mass="60859">MHGETSSPATTYPPGWRKPAWWPAVSRWQALAALISSVTVLPLLVIALSFADVNADIWAHLSEFVLPRLLANTALLLLGVGVGVLLLGVPLGWLVAVHEFPGRRVFNWALMLPLAMPAYVMAFTQIGLLDFSGVLQSWLREVWGSSAWFPPIRSRGGVVLVMSLALYPYVYLLARDAFASQGRRALEAAQSLGLSPWQGFWRVALPMARPWLIGGVSLALMEALADFGTVSIFSFDAFTTAIYKAWFAMFSLSSASQLSSLLVLLVFALIWLEQRLRGGRAYHAGRLAQPQSRLPLHGWPAALACGFASLVLLLAFVLPFGQLLVWVARVWEADLDARYIDFVWHSLALAIMAAGLVTLCALALSYAQRRDPSPTARLWVRLATLGYAVPGTVLAVGLFIPVAALDNLLIAWLGAALPEGTTAIFKGTLAVMLLAYLARFAAVGFSSVDAAMQRITRSQEETARSLGVAGFALLRRVHVPMLRGGLLTAVLMVCVDVMKEMPITLMTRPFGWDTLAVRIFEMTSEGEWERAALPAVALVLVGLLPVLLLARASSHTGAHR</sequence>
<dbReference type="EMBL" id="QJKI01000019">
    <property type="protein sequence ID" value="PXX77015.1"/>
    <property type="molecule type" value="Genomic_DNA"/>
</dbReference>
<keyword evidence="5 8" id="KW-0812">Transmembrane</keyword>
<dbReference type="InterPro" id="IPR000515">
    <property type="entry name" value="MetI-like"/>
</dbReference>
<feature type="transmembrane region" description="Helical" evidence="8">
    <location>
        <begin position="301"/>
        <end position="322"/>
    </location>
</feature>
<evidence type="ECO:0000256" key="7">
    <source>
        <dbReference type="ARBA" id="ARBA00023136"/>
    </source>
</evidence>
<feature type="domain" description="ABC transmembrane type-1" evidence="9">
    <location>
        <begin position="343"/>
        <end position="549"/>
    </location>
</feature>
<feature type="transmembrane region" description="Helical" evidence="8">
    <location>
        <begin position="71"/>
        <end position="96"/>
    </location>
</feature>
<feature type="transmembrane region" description="Helical" evidence="8">
    <location>
        <begin position="378"/>
        <end position="404"/>
    </location>
</feature>
<protein>
    <submittedName>
        <fullName evidence="10">Iron(III) transport system permease protein</fullName>
    </submittedName>
</protein>
<dbReference type="RefSeq" id="WP_110391501.1">
    <property type="nucleotide sequence ID" value="NZ_QJKI01000019.1"/>
</dbReference>
<keyword evidence="4" id="KW-0997">Cell inner membrane</keyword>
<dbReference type="PANTHER" id="PTHR43357:SF3">
    <property type="entry name" value="FE(3+)-TRANSPORT SYSTEM PERMEASE PROTEIN FBPB 2"/>
    <property type="match status" value="1"/>
</dbReference>
<accession>A0A318KMC9</accession>
<reference evidence="10 11" key="1">
    <citation type="submission" date="2018-05" db="EMBL/GenBank/DDBJ databases">
        <title>Genomic Encyclopedia of Type Strains, Phase IV (KMG-IV): sequencing the most valuable type-strain genomes for metagenomic binning, comparative biology and taxonomic classification.</title>
        <authorList>
            <person name="Goeker M."/>
        </authorList>
    </citation>
    <scope>NUCLEOTIDE SEQUENCE [LARGE SCALE GENOMIC DNA]</scope>
    <source>
        <strain evidence="10 11">DSM 29661</strain>
    </source>
</reference>
<evidence type="ECO:0000256" key="4">
    <source>
        <dbReference type="ARBA" id="ARBA00022519"/>
    </source>
</evidence>
<feature type="transmembrane region" description="Helical" evidence="8">
    <location>
        <begin position="245"/>
        <end position="272"/>
    </location>
</feature>
<dbReference type="PROSITE" id="PS50928">
    <property type="entry name" value="ABC_TM1"/>
    <property type="match status" value="2"/>
</dbReference>
<feature type="transmembrane region" description="Helical" evidence="8">
    <location>
        <begin position="211"/>
        <end position="233"/>
    </location>
</feature>
<dbReference type="Proteomes" id="UP000247555">
    <property type="component" value="Unassembled WGS sequence"/>
</dbReference>
<evidence type="ECO:0000313" key="11">
    <source>
        <dbReference type="Proteomes" id="UP000247555"/>
    </source>
</evidence>
<evidence type="ECO:0000313" key="10">
    <source>
        <dbReference type="EMBL" id="PXX77015.1"/>
    </source>
</evidence>
<keyword evidence="3" id="KW-1003">Cell membrane</keyword>
<comment type="similarity">
    <text evidence="8">Belongs to the binding-protein-dependent transport system permease family.</text>
</comment>
<dbReference type="GO" id="GO:0005886">
    <property type="term" value="C:plasma membrane"/>
    <property type="evidence" value="ECO:0007669"/>
    <property type="project" value="UniProtKB-SubCell"/>
</dbReference>
<feature type="transmembrane region" description="Helical" evidence="8">
    <location>
        <begin position="424"/>
        <end position="448"/>
    </location>
</feature>
<dbReference type="SUPFAM" id="SSF161098">
    <property type="entry name" value="MetI-like"/>
    <property type="match status" value="2"/>
</dbReference>
<feature type="transmembrane region" description="Helical" evidence="8">
    <location>
        <begin position="531"/>
        <end position="550"/>
    </location>
</feature>
<comment type="caution">
    <text evidence="10">The sequence shown here is derived from an EMBL/GenBank/DDBJ whole genome shotgun (WGS) entry which is preliminary data.</text>
</comment>
<dbReference type="PANTHER" id="PTHR43357">
    <property type="entry name" value="INNER MEMBRANE ABC TRANSPORTER PERMEASE PROTEIN YDCV"/>
    <property type="match status" value="1"/>
</dbReference>
<evidence type="ECO:0000256" key="1">
    <source>
        <dbReference type="ARBA" id="ARBA00004429"/>
    </source>
</evidence>
<feature type="transmembrane region" description="Helical" evidence="8">
    <location>
        <begin position="342"/>
        <end position="366"/>
    </location>
</feature>
<feature type="transmembrane region" description="Helical" evidence="8">
    <location>
        <begin position="481"/>
        <end position="498"/>
    </location>
</feature>
<comment type="subcellular location">
    <subcellularLocation>
        <location evidence="1">Cell inner membrane</location>
        <topology evidence="1">Multi-pass membrane protein</topology>
    </subcellularLocation>
    <subcellularLocation>
        <location evidence="8">Cell membrane</location>
        <topology evidence="8">Multi-pass membrane protein</topology>
    </subcellularLocation>
</comment>
<evidence type="ECO:0000256" key="3">
    <source>
        <dbReference type="ARBA" id="ARBA00022475"/>
    </source>
</evidence>
<evidence type="ECO:0000256" key="5">
    <source>
        <dbReference type="ARBA" id="ARBA00022692"/>
    </source>
</evidence>
<keyword evidence="6 8" id="KW-1133">Transmembrane helix</keyword>
<feature type="transmembrane region" description="Helical" evidence="8">
    <location>
        <begin position="30"/>
        <end position="51"/>
    </location>
</feature>
<keyword evidence="11" id="KW-1185">Reference proteome</keyword>
<name>A0A318KMC9_9NEIS</name>
<dbReference type="InterPro" id="IPR035906">
    <property type="entry name" value="MetI-like_sf"/>
</dbReference>
<feature type="domain" description="ABC transmembrane type-1" evidence="9">
    <location>
        <begin position="70"/>
        <end position="271"/>
    </location>
</feature>
<dbReference type="AlphaFoldDB" id="A0A318KMC9"/>
<evidence type="ECO:0000256" key="2">
    <source>
        <dbReference type="ARBA" id="ARBA00022448"/>
    </source>
</evidence>
<dbReference type="OrthoDB" id="9790211at2"/>